<proteinExistence type="inferred from homology"/>
<sequence length="384" mass="42491">MADEFTAILSTLGLSSEAFIAILILVLLVIGAVVVVIVSRPVLSIYPYLLPAAKVRARKGRLFDEKQLSEIIEVENSNEFVNYLRGFPDYANHLDNHSLEKSLDIQLAETYDLLSRIAPKDISKSFAALAKNSDIINIKSLLAAKESNLNKDATADLLVPAGSLYHTIEQLVDANTVEDIVAGLDGTEYSSVLEDALNQYNESDLILYLESALDKYYLENLLSATNVPDNDNTLILHSYIGTLVDVANLKLIIRAKADNLNYENLDPHMISRGYQVKDWKLKDLMESENVTSIINGLEGTDYSSILVDSLPVYDETGSVSIFEKALDDYVVKYAESLSVRNPLGIGPIIGYLNGKEKEIKNLKIIARAKREAGFPVSEIQEMLV</sequence>
<dbReference type="GO" id="GO:0005524">
    <property type="term" value="F:ATP binding"/>
    <property type="evidence" value="ECO:0007669"/>
    <property type="project" value="UniProtKB-UniRule"/>
</dbReference>
<dbReference type="NCBIfam" id="NF002267">
    <property type="entry name" value="PRK01198.1-3"/>
    <property type="match status" value="1"/>
</dbReference>
<dbReference type="Pfam" id="PF01992">
    <property type="entry name" value="vATP-synt_AC39"/>
    <property type="match status" value="1"/>
</dbReference>
<dbReference type="PATRIC" id="fig|55758.3.peg.854"/>
<keyword evidence="7" id="KW-1133">Transmembrane helix</keyword>
<evidence type="ECO:0000313" key="9">
    <source>
        <dbReference type="Proteomes" id="UP000077066"/>
    </source>
</evidence>
<dbReference type="Proteomes" id="UP000077066">
    <property type="component" value="Unassembled WGS sequence"/>
</dbReference>
<protein>
    <recommendedName>
        <fullName evidence="6">A-type ATP synthase subunit C</fullName>
    </recommendedName>
</protein>
<dbReference type="Gene3D" id="1.20.1690.10">
    <property type="entry name" value="V-type ATP synthase subunit C domain"/>
    <property type="match status" value="2"/>
</dbReference>
<comment type="function">
    <text evidence="6">Component of the A-type ATP synthase that produces ATP from ADP in the presence of a proton gradient across the membrane.</text>
</comment>
<evidence type="ECO:0000256" key="7">
    <source>
        <dbReference type="SAM" id="Phobius"/>
    </source>
</evidence>
<keyword evidence="4 6" id="KW-0406">Ion transport</keyword>
<comment type="similarity">
    <text evidence="1 6">Belongs to the V-ATPase V0D/AC39 subunit family.</text>
</comment>
<keyword evidence="7" id="KW-0812">Transmembrane</keyword>
<keyword evidence="2 6" id="KW-0813">Transport</keyword>
<accession>A0A166CWK8</accession>
<keyword evidence="9" id="KW-1185">Reference proteome</keyword>
<dbReference type="RefSeq" id="WP_066971682.1">
    <property type="nucleotide sequence ID" value="NZ_LWMT01000117.1"/>
</dbReference>
<comment type="subunit">
    <text evidence="6">Has multiple subunits with at least A(3), B(3), C, D, E, F, H, I and proteolipid K(x).</text>
</comment>
<evidence type="ECO:0000256" key="5">
    <source>
        <dbReference type="ARBA" id="ARBA00023310"/>
    </source>
</evidence>
<keyword evidence="3 6" id="KW-0375">Hydrogen ion transport</keyword>
<keyword evidence="6 7" id="KW-0472">Membrane</keyword>
<dbReference type="NCBIfam" id="TIGR02923">
    <property type="entry name" value="AhaC"/>
    <property type="match status" value="1"/>
</dbReference>
<dbReference type="EMBL" id="LWMT01000117">
    <property type="protein sequence ID" value="KZX14942.1"/>
    <property type="molecule type" value="Genomic_DNA"/>
</dbReference>
<name>A0A166CWK8_9EURY</name>
<evidence type="ECO:0000313" key="8">
    <source>
        <dbReference type="EMBL" id="KZX14942.1"/>
    </source>
</evidence>
<organism evidence="8 9">
    <name type="scientific">Methanobrevibacter filiformis</name>
    <dbReference type="NCBI Taxonomy" id="55758"/>
    <lineage>
        <taxon>Archaea</taxon>
        <taxon>Methanobacteriati</taxon>
        <taxon>Methanobacteriota</taxon>
        <taxon>Methanomada group</taxon>
        <taxon>Methanobacteria</taxon>
        <taxon>Methanobacteriales</taxon>
        <taxon>Methanobacteriaceae</taxon>
        <taxon>Methanobrevibacter</taxon>
    </lineage>
</organism>
<dbReference type="STRING" id="55758.MBFIL_07650"/>
<gene>
    <name evidence="6 8" type="primary">atpC</name>
    <name evidence="8" type="ORF">MBFIL_07650</name>
</gene>
<keyword evidence="6" id="KW-1003">Cell membrane</keyword>
<dbReference type="SUPFAM" id="SSF103486">
    <property type="entry name" value="V-type ATP synthase subunit C"/>
    <property type="match status" value="1"/>
</dbReference>
<dbReference type="InterPro" id="IPR002843">
    <property type="entry name" value="ATPase_V0-cplx_csu/dsu"/>
</dbReference>
<dbReference type="GO" id="GO:0046961">
    <property type="term" value="F:proton-transporting ATPase activity, rotational mechanism"/>
    <property type="evidence" value="ECO:0007669"/>
    <property type="project" value="InterPro"/>
</dbReference>
<dbReference type="Gene3D" id="1.10.132.50">
    <property type="entry name" value="ATP synthase (C/AC39) subunit, domain 3"/>
    <property type="match status" value="1"/>
</dbReference>
<dbReference type="OrthoDB" id="4272at2157"/>
<dbReference type="PANTHER" id="PTHR38682:SF1">
    <property type="entry name" value="V-TYPE ATP SYNTHASE SUBUNIT C"/>
    <property type="match status" value="1"/>
</dbReference>
<comment type="caution">
    <text evidence="8">The sequence shown here is derived from an EMBL/GenBank/DDBJ whole genome shotgun (WGS) entry which is preliminary data.</text>
</comment>
<evidence type="ECO:0000256" key="3">
    <source>
        <dbReference type="ARBA" id="ARBA00022781"/>
    </source>
</evidence>
<dbReference type="InterPro" id="IPR036079">
    <property type="entry name" value="ATPase_csu/dsu_sf"/>
</dbReference>
<dbReference type="GO" id="GO:0046933">
    <property type="term" value="F:proton-transporting ATP synthase activity, rotational mechanism"/>
    <property type="evidence" value="ECO:0007669"/>
    <property type="project" value="UniProtKB-UniRule"/>
</dbReference>
<dbReference type="InterPro" id="IPR014272">
    <property type="entry name" value="ATPase_V0-cplx_csu"/>
</dbReference>
<dbReference type="InterPro" id="IPR050873">
    <property type="entry name" value="V-ATPase_V0D/AC39_subunit"/>
</dbReference>
<dbReference type="PANTHER" id="PTHR38682">
    <property type="entry name" value="V-TYPE ATP SYNTHASE SUBUNIT C"/>
    <property type="match status" value="1"/>
</dbReference>
<evidence type="ECO:0000256" key="2">
    <source>
        <dbReference type="ARBA" id="ARBA00022448"/>
    </source>
</evidence>
<dbReference type="GO" id="GO:0042777">
    <property type="term" value="P:proton motive force-driven plasma membrane ATP synthesis"/>
    <property type="evidence" value="ECO:0007669"/>
    <property type="project" value="UniProtKB-UniRule"/>
</dbReference>
<evidence type="ECO:0000256" key="6">
    <source>
        <dbReference type="HAMAP-Rule" id="MF_00314"/>
    </source>
</evidence>
<dbReference type="GO" id="GO:0005886">
    <property type="term" value="C:plasma membrane"/>
    <property type="evidence" value="ECO:0007669"/>
    <property type="project" value="UniProtKB-SubCell"/>
</dbReference>
<dbReference type="InterPro" id="IPR035067">
    <property type="entry name" value="V-type_ATPase_csu/dsu"/>
</dbReference>
<evidence type="ECO:0000256" key="1">
    <source>
        <dbReference type="ARBA" id="ARBA00006709"/>
    </source>
</evidence>
<dbReference type="HAMAP" id="MF_00314">
    <property type="entry name" value="ATP_synth_C_arch"/>
    <property type="match status" value="1"/>
</dbReference>
<reference evidence="8 9" key="1">
    <citation type="submission" date="2016-04" db="EMBL/GenBank/DDBJ databases">
        <title>Genome sequence of Methanobrevibacter filiformis DSM 11501.</title>
        <authorList>
            <person name="Poehlein A."/>
            <person name="Seedorf H."/>
            <person name="Daniel R."/>
        </authorList>
    </citation>
    <scope>NUCLEOTIDE SEQUENCE [LARGE SCALE GENOMIC DNA]</scope>
    <source>
        <strain evidence="8 9">DSM 11501</strain>
    </source>
</reference>
<dbReference type="GO" id="GO:0033179">
    <property type="term" value="C:proton-transporting V-type ATPase, V0 domain"/>
    <property type="evidence" value="ECO:0007669"/>
    <property type="project" value="InterPro"/>
</dbReference>
<dbReference type="AlphaFoldDB" id="A0A166CWK8"/>
<keyword evidence="5 6" id="KW-0066">ATP synthesis</keyword>
<feature type="transmembrane region" description="Helical" evidence="7">
    <location>
        <begin position="18"/>
        <end position="38"/>
    </location>
</feature>
<dbReference type="InterPro" id="IPR044911">
    <property type="entry name" value="V-type_ATPase_csu/dsu_dom_3"/>
</dbReference>
<comment type="subcellular location">
    <subcellularLocation>
        <location evidence="6">Cell membrane</location>
        <topology evidence="6">Peripheral membrane protein</topology>
    </subcellularLocation>
</comment>
<evidence type="ECO:0000256" key="4">
    <source>
        <dbReference type="ARBA" id="ARBA00023065"/>
    </source>
</evidence>